<feature type="non-terminal residue" evidence="3">
    <location>
        <position position="359"/>
    </location>
</feature>
<dbReference type="EMBL" id="BDDD01001639">
    <property type="protein sequence ID" value="GAV77501.1"/>
    <property type="molecule type" value="Genomic_DNA"/>
</dbReference>
<sequence>LGEGRFLFDRMPRRDCVSWNTMISGYARNGRMDEALLLFNSIHERNVVSWNAMVTRIFHNGDVAHAIVSDMEEASKLFHPMPNPDTPSWNSMISRFAHMSSLEVARTFFERMPQRNLYSWNSMIAGHEKNEDYEGTIKLFTQMQVEGEKPGNAGLMDLHLGMQIHLLVTKKVTPYVPINNSLITMYSRCGPISEARTTFDEMQLQKDVISNAMIGGYASHGFAAEALELFELMTRIRLHPTYITFIAILNSCVQEGLVDEGRRHFRSMVSEYGIMPRVEHFASLVDLLGLHGKLDEAMELINSMPYVPDKAVGALLGTCRVHNNIEFARVATEALMRLESESSVPYLLLHNMFADVGKW</sequence>
<reference evidence="4" key="1">
    <citation type="submission" date="2016-04" db="EMBL/GenBank/DDBJ databases">
        <title>Cephalotus genome sequencing.</title>
        <authorList>
            <person name="Fukushima K."/>
            <person name="Hasebe M."/>
            <person name="Fang X."/>
        </authorList>
    </citation>
    <scope>NUCLEOTIDE SEQUENCE [LARGE SCALE GENOMIC DNA]</scope>
    <source>
        <strain evidence="4">cv. St1</strain>
    </source>
</reference>
<dbReference type="AlphaFoldDB" id="A0A1Q3CBN8"/>
<feature type="repeat" description="PPR" evidence="2">
    <location>
        <begin position="206"/>
        <end position="240"/>
    </location>
</feature>
<dbReference type="Gene3D" id="1.25.40.10">
    <property type="entry name" value="Tetratricopeptide repeat domain"/>
    <property type="match status" value="3"/>
</dbReference>
<gene>
    <name evidence="3" type="ORF">CFOL_v3_20972</name>
</gene>
<dbReference type="InterPro" id="IPR011990">
    <property type="entry name" value="TPR-like_helical_dom_sf"/>
</dbReference>
<dbReference type="PANTHER" id="PTHR47926">
    <property type="entry name" value="PENTATRICOPEPTIDE REPEAT-CONTAINING PROTEIN"/>
    <property type="match status" value="1"/>
</dbReference>
<keyword evidence="4" id="KW-1185">Reference proteome</keyword>
<dbReference type="PANTHER" id="PTHR47926:SF468">
    <property type="entry name" value="PENTATRICOPEPTIDE REPEAT-CONTAINING PROTEIN"/>
    <property type="match status" value="1"/>
</dbReference>
<feature type="repeat" description="PPR" evidence="2">
    <location>
        <begin position="116"/>
        <end position="150"/>
    </location>
</feature>
<dbReference type="PROSITE" id="PS51375">
    <property type="entry name" value="PPR"/>
    <property type="match status" value="3"/>
</dbReference>
<protein>
    <submittedName>
        <fullName evidence="3">PPR domain-containing protein/PPR_2 domain-containing protein</fullName>
    </submittedName>
</protein>
<dbReference type="GO" id="GO:0003723">
    <property type="term" value="F:RNA binding"/>
    <property type="evidence" value="ECO:0007669"/>
    <property type="project" value="InterPro"/>
</dbReference>
<dbReference type="InterPro" id="IPR046960">
    <property type="entry name" value="PPR_At4g14850-like_plant"/>
</dbReference>
<evidence type="ECO:0000256" key="2">
    <source>
        <dbReference type="PROSITE-ProRule" id="PRU00708"/>
    </source>
</evidence>
<evidence type="ECO:0000256" key="1">
    <source>
        <dbReference type="ARBA" id="ARBA00022737"/>
    </source>
</evidence>
<dbReference type="Pfam" id="PF01535">
    <property type="entry name" value="PPR"/>
    <property type="match status" value="7"/>
</dbReference>
<dbReference type="Proteomes" id="UP000187406">
    <property type="component" value="Unassembled WGS sequence"/>
</dbReference>
<dbReference type="OrthoDB" id="185373at2759"/>
<accession>A0A1Q3CBN8</accession>
<feature type="non-terminal residue" evidence="3">
    <location>
        <position position="1"/>
    </location>
</feature>
<dbReference type="InterPro" id="IPR002885">
    <property type="entry name" value="PPR_rpt"/>
</dbReference>
<organism evidence="3 4">
    <name type="scientific">Cephalotus follicularis</name>
    <name type="common">Albany pitcher plant</name>
    <dbReference type="NCBI Taxonomy" id="3775"/>
    <lineage>
        <taxon>Eukaryota</taxon>
        <taxon>Viridiplantae</taxon>
        <taxon>Streptophyta</taxon>
        <taxon>Embryophyta</taxon>
        <taxon>Tracheophyta</taxon>
        <taxon>Spermatophyta</taxon>
        <taxon>Magnoliopsida</taxon>
        <taxon>eudicotyledons</taxon>
        <taxon>Gunneridae</taxon>
        <taxon>Pentapetalae</taxon>
        <taxon>rosids</taxon>
        <taxon>fabids</taxon>
        <taxon>Oxalidales</taxon>
        <taxon>Cephalotaceae</taxon>
        <taxon>Cephalotus</taxon>
    </lineage>
</organism>
<dbReference type="GO" id="GO:0009451">
    <property type="term" value="P:RNA modification"/>
    <property type="evidence" value="ECO:0007669"/>
    <property type="project" value="InterPro"/>
</dbReference>
<feature type="repeat" description="PPR" evidence="2">
    <location>
        <begin position="15"/>
        <end position="49"/>
    </location>
</feature>
<name>A0A1Q3CBN8_CEPFO</name>
<keyword evidence="1" id="KW-0677">Repeat</keyword>
<evidence type="ECO:0000313" key="4">
    <source>
        <dbReference type="Proteomes" id="UP000187406"/>
    </source>
</evidence>
<dbReference type="STRING" id="3775.A0A1Q3CBN8"/>
<proteinExistence type="predicted"/>
<evidence type="ECO:0000313" key="3">
    <source>
        <dbReference type="EMBL" id="GAV77501.1"/>
    </source>
</evidence>
<dbReference type="InParanoid" id="A0A1Q3CBN8"/>
<comment type="caution">
    <text evidence="3">The sequence shown here is derived from an EMBL/GenBank/DDBJ whole genome shotgun (WGS) entry which is preliminary data.</text>
</comment>
<dbReference type="NCBIfam" id="TIGR00756">
    <property type="entry name" value="PPR"/>
    <property type="match status" value="3"/>
</dbReference>
<dbReference type="FunFam" id="1.25.40.10:FF:000090">
    <property type="entry name" value="Pentatricopeptide repeat-containing protein, chloroplastic"/>
    <property type="match status" value="1"/>
</dbReference>